<feature type="transmembrane region" description="Helical" evidence="8">
    <location>
        <begin position="106"/>
        <end position="133"/>
    </location>
</feature>
<protein>
    <submittedName>
        <fullName evidence="9">Spore germination protein KB</fullName>
    </submittedName>
</protein>
<evidence type="ECO:0000256" key="4">
    <source>
        <dbReference type="ARBA" id="ARBA00022544"/>
    </source>
</evidence>
<comment type="similarity">
    <text evidence="2">Belongs to the amino acid-polyamine-organocation (APC) superfamily. Spore germination protein (SGP) (TC 2.A.3.9) family.</text>
</comment>
<feature type="transmembrane region" description="Helical" evidence="8">
    <location>
        <begin position="268"/>
        <end position="293"/>
    </location>
</feature>
<evidence type="ECO:0000256" key="7">
    <source>
        <dbReference type="ARBA" id="ARBA00023136"/>
    </source>
</evidence>
<evidence type="ECO:0000256" key="8">
    <source>
        <dbReference type="SAM" id="Phobius"/>
    </source>
</evidence>
<comment type="subcellular location">
    <subcellularLocation>
        <location evidence="1">Membrane</location>
        <topology evidence="1">Multi-pass membrane protein</topology>
    </subcellularLocation>
</comment>
<dbReference type="OrthoDB" id="1675410at2"/>
<evidence type="ECO:0000256" key="6">
    <source>
        <dbReference type="ARBA" id="ARBA00022989"/>
    </source>
</evidence>
<dbReference type="EMBL" id="FOIF01000023">
    <property type="protein sequence ID" value="SES94805.1"/>
    <property type="molecule type" value="Genomic_DNA"/>
</dbReference>
<feature type="transmembrane region" description="Helical" evidence="8">
    <location>
        <begin position="305"/>
        <end position="321"/>
    </location>
</feature>
<dbReference type="PANTHER" id="PTHR34975">
    <property type="entry name" value="SPORE GERMINATION PROTEIN A2"/>
    <property type="match status" value="1"/>
</dbReference>
<feature type="transmembrane region" description="Helical" evidence="8">
    <location>
        <begin position="79"/>
        <end position="100"/>
    </location>
</feature>
<dbReference type="STRING" id="1120990.SAMN03080614_102320"/>
<keyword evidence="6 8" id="KW-1133">Transmembrane helix</keyword>
<gene>
    <name evidence="9" type="ORF">SAMN03080614_102320</name>
</gene>
<keyword evidence="3" id="KW-0813">Transport</keyword>
<feature type="transmembrane region" description="Helical" evidence="8">
    <location>
        <begin position="215"/>
        <end position="240"/>
    </location>
</feature>
<feature type="transmembrane region" description="Helical" evidence="8">
    <location>
        <begin position="145"/>
        <end position="161"/>
    </location>
</feature>
<reference evidence="10" key="1">
    <citation type="submission" date="2016-10" db="EMBL/GenBank/DDBJ databases">
        <authorList>
            <person name="Varghese N."/>
            <person name="Submissions S."/>
        </authorList>
    </citation>
    <scope>NUCLEOTIDE SEQUENCE [LARGE SCALE GENOMIC DNA]</scope>
    <source>
        <strain evidence="10">DSM 13577</strain>
    </source>
</reference>
<dbReference type="RefSeq" id="WP_091350653.1">
    <property type="nucleotide sequence ID" value="NZ_FOIF01000023.1"/>
</dbReference>
<dbReference type="Pfam" id="PF03845">
    <property type="entry name" value="Spore_permease"/>
    <property type="match status" value="1"/>
</dbReference>
<evidence type="ECO:0000256" key="2">
    <source>
        <dbReference type="ARBA" id="ARBA00007998"/>
    </source>
</evidence>
<keyword evidence="10" id="KW-1185">Reference proteome</keyword>
<evidence type="ECO:0000256" key="1">
    <source>
        <dbReference type="ARBA" id="ARBA00004141"/>
    </source>
</evidence>
<feature type="transmembrane region" description="Helical" evidence="8">
    <location>
        <begin position="327"/>
        <end position="351"/>
    </location>
</feature>
<keyword evidence="5 8" id="KW-0812">Transmembrane</keyword>
<dbReference type="NCBIfam" id="TIGR00912">
    <property type="entry name" value="2A0309"/>
    <property type="match status" value="1"/>
</dbReference>
<evidence type="ECO:0000313" key="9">
    <source>
        <dbReference type="EMBL" id="SES94805.1"/>
    </source>
</evidence>
<evidence type="ECO:0000313" key="10">
    <source>
        <dbReference type="Proteomes" id="UP000243819"/>
    </source>
</evidence>
<dbReference type="GO" id="GO:0016020">
    <property type="term" value="C:membrane"/>
    <property type="evidence" value="ECO:0007669"/>
    <property type="project" value="UniProtKB-SubCell"/>
</dbReference>
<dbReference type="GO" id="GO:0009847">
    <property type="term" value="P:spore germination"/>
    <property type="evidence" value="ECO:0007669"/>
    <property type="project" value="InterPro"/>
</dbReference>
<dbReference type="PANTHER" id="PTHR34975:SF2">
    <property type="entry name" value="SPORE GERMINATION PROTEIN A2"/>
    <property type="match status" value="1"/>
</dbReference>
<proteinExistence type="inferred from homology"/>
<evidence type="ECO:0000256" key="5">
    <source>
        <dbReference type="ARBA" id="ARBA00022692"/>
    </source>
</evidence>
<sequence length="360" mass="40386">MKKEIQVISPRQFAFILISFLTGSASLFIPESWAGRDAWISTILAATLGLIPLLLILQLNKKFKGLTIIEYSEICLGKVLGKIFSGFFLLNAFIIATLVVEDLVLLFNIAIIPATPEIILRSGLVLLVIYALYSGIEAIARLTELYVFPIIFLLLILPFLTLQDIDFSYLQPILADGVKPIIAGSLVALNFPFTQITFLAIILPAVNDKRDSTPLYLLSYFIGSVLLLTRTILGVTIFSAEVIGKMLLPTYQIFRLVNIGEFLNRVEAFFIFVWILGFFTTLLAIYYALILGFSQLLGLKEKEPLIIPIGFLIIFLSKLMFPSVSYFVYFAITLPIINISLNFFYPILLFFSSLFKKTPS</sequence>
<feature type="transmembrane region" description="Helical" evidence="8">
    <location>
        <begin position="181"/>
        <end position="203"/>
    </location>
</feature>
<feature type="transmembrane region" description="Helical" evidence="8">
    <location>
        <begin position="12"/>
        <end position="33"/>
    </location>
</feature>
<evidence type="ECO:0000256" key="3">
    <source>
        <dbReference type="ARBA" id="ARBA00022448"/>
    </source>
</evidence>
<keyword evidence="7 8" id="KW-0472">Membrane</keyword>
<dbReference type="Proteomes" id="UP000243819">
    <property type="component" value="Unassembled WGS sequence"/>
</dbReference>
<organism evidence="9 10">
    <name type="scientific">Anaerobranca gottschalkii DSM 13577</name>
    <dbReference type="NCBI Taxonomy" id="1120990"/>
    <lineage>
        <taxon>Bacteria</taxon>
        <taxon>Bacillati</taxon>
        <taxon>Bacillota</taxon>
        <taxon>Clostridia</taxon>
        <taxon>Eubacteriales</taxon>
        <taxon>Proteinivoracaceae</taxon>
        <taxon>Anaerobranca</taxon>
    </lineage>
</organism>
<dbReference type="AlphaFoldDB" id="A0A1I0AKG6"/>
<accession>A0A1I0AKG6</accession>
<keyword evidence="4" id="KW-0309">Germination</keyword>
<dbReference type="InterPro" id="IPR004761">
    <property type="entry name" value="Spore_GerAB"/>
</dbReference>
<feature type="transmembrane region" description="Helical" evidence="8">
    <location>
        <begin position="39"/>
        <end position="59"/>
    </location>
</feature>
<name>A0A1I0AKG6_9FIRM</name>